<dbReference type="Pfam" id="PF02602">
    <property type="entry name" value="HEM4"/>
    <property type="match status" value="1"/>
</dbReference>
<evidence type="ECO:0000259" key="10">
    <source>
        <dbReference type="Pfam" id="PF02602"/>
    </source>
</evidence>
<evidence type="ECO:0000256" key="5">
    <source>
        <dbReference type="ARBA" id="ARBA00023244"/>
    </source>
</evidence>
<evidence type="ECO:0000256" key="3">
    <source>
        <dbReference type="ARBA" id="ARBA00013109"/>
    </source>
</evidence>
<dbReference type="EC" id="4.2.1.75" evidence="3 9"/>
<dbReference type="InParanoid" id="A0A6G9IAL0"/>
<evidence type="ECO:0000256" key="8">
    <source>
        <dbReference type="ARBA" id="ARBA00048617"/>
    </source>
</evidence>
<dbReference type="GO" id="GO:0004852">
    <property type="term" value="F:uroporphyrinogen-III synthase activity"/>
    <property type="evidence" value="ECO:0007669"/>
    <property type="project" value="UniProtKB-UniRule"/>
</dbReference>
<dbReference type="FunCoup" id="A0A6G9IAL0">
    <property type="interactions" value="120"/>
</dbReference>
<feature type="domain" description="Tetrapyrrole biosynthesis uroporphyrinogen III synthase" evidence="10">
    <location>
        <begin position="13"/>
        <end position="229"/>
    </location>
</feature>
<comment type="function">
    <text evidence="6 9">Catalyzes cyclization of the linear tetrapyrrole, hydroxymethylbilane, to the macrocyclic uroporphyrinogen III.</text>
</comment>
<evidence type="ECO:0000313" key="12">
    <source>
        <dbReference type="Proteomes" id="UP000501168"/>
    </source>
</evidence>
<accession>A0A6G9IAL0</accession>
<keyword evidence="5 9" id="KW-0627">Porphyrin biosynthesis</keyword>
<proteinExistence type="inferred from homology"/>
<dbReference type="InterPro" id="IPR036108">
    <property type="entry name" value="4pyrrol_syn_uPrphyn_synt_sf"/>
</dbReference>
<evidence type="ECO:0000256" key="4">
    <source>
        <dbReference type="ARBA" id="ARBA00023239"/>
    </source>
</evidence>
<dbReference type="InterPro" id="IPR003754">
    <property type="entry name" value="4pyrrol_synth_uPrphyn_synth"/>
</dbReference>
<dbReference type="InterPro" id="IPR039793">
    <property type="entry name" value="UROS/Hem4"/>
</dbReference>
<dbReference type="EMBL" id="CP050253">
    <property type="protein sequence ID" value="QIQ21253.1"/>
    <property type="molecule type" value="Genomic_DNA"/>
</dbReference>
<comment type="catalytic activity">
    <reaction evidence="8 9">
        <text>hydroxymethylbilane = uroporphyrinogen III + H2O</text>
        <dbReference type="Rhea" id="RHEA:18965"/>
        <dbReference type="ChEBI" id="CHEBI:15377"/>
        <dbReference type="ChEBI" id="CHEBI:57308"/>
        <dbReference type="ChEBI" id="CHEBI:57845"/>
        <dbReference type="EC" id="4.2.1.75"/>
    </reaction>
</comment>
<evidence type="ECO:0000256" key="2">
    <source>
        <dbReference type="ARBA" id="ARBA00008133"/>
    </source>
</evidence>
<comment type="pathway">
    <text evidence="1 9">Porphyrin-containing compound metabolism; protoporphyrin-IX biosynthesis; coproporphyrinogen-III from 5-aminolevulinate: step 3/4.</text>
</comment>
<dbReference type="GO" id="GO:0006782">
    <property type="term" value="P:protoporphyrinogen IX biosynthetic process"/>
    <property type="evidence" value="ECO:0007669"/>
    <property type="project" value="UniProtKB-UniRule"/>
</dbReference>
<dbReference type="Gene3D" id="3.40.50.10090">
    <property type="match status" value="2"/>
</dbReference>
<dbReference type="Proteomes" id="UP000501168">
    <property type="component" value="Chromosome"/>
</dbReference>
<evidence type="ECO:0000256" key="9">
    <source>
        <dbReference type="RuleBase" id="RU366031"/>
    </source>
</evidence>
<dbReference type="GO" id="GO:0006780">
    <property type="term" value="P:uroporphyrinogen III biosynthetic process"/>
    <property type="evidence" value="ECO:0007669"/>
    <property type="project" value="UniProtKB-UniRule"/>
</dbReference>
<dbReference type="CDD" id="cd06578">
    <property type="entry name" value="HemD"/>
    <property type="match status" value="1"/>
</dbReference>
<evidence type="ECO:0000256" key="7">
    <source>
        <dbReference type="ARBA" id="ARBA00040167"/>
    </source>
</evidence>
<dbReference type="PANTHER" id="PTHR38042:SF1">
    <property type="entry name" value="UROPORPHYRINOGEN-III SYNTHASE, CHLOROPLASTIC"/>
    <property type="match status" value="1"/>
</dbReference>
<protein>
    <recommendedName>
        <fullName evidence="7 9">Uroporphyrinogen-III synthase</fullName>
        <ecNumber evidence="3 9">4.2.1.75</ecNumber>
    </recommendedName>
</protein>
<comment type="similarity">
    <text evidence="2 9">Belongs to the uroporphyrinogen-III synthase family.</text>
</comment>
<gene>
    <name evidence="11" type="ORF">IPMB12_05880</name>
</gene>
<evidence type="ECO:0000313" key="11">
    <source>
        <dbReference type="EMBL" id="QIQ21253.1"/>
    </source>
</evidence>
<dbReference type="PANTHER" id="PTHR38042">
    <property type="entry name" value="UROPORPHYRINOGEN-III SYNTHASE, CHLOROPLASTIC"/>
    <property type="match status" value="1"/>
</dbReference>
<keyword evidence="4 9" id="KW-0456">Lyase</keyword>
<dbReference type="SUPFAM" id="SSF69618">
    <property type="entry name" value="HemD-like"/>
    <property type="match status" value="1"/>
</dbReference>
<reference evidence="11 12" key="1">
    <citation type="submission" date="2020-03" db="EMBL/GenBank/DDBJ databases">
        <title>Complete genome sequence of Orbus sp. IPMB12 (BCRC 80908).</title>
        <authorList>
            <person name="Lo W.-S."/>
            <person name="Chang T.-H."/>
            <person name="Kuo C.-H."/>
        </authorList>
    </citation>
    <scope>NUCLEOTIDE SEQUENCE [LARGE SCALE GENOMIC DNA]</scope>
    <source>
        <strain evidence="11 12">IPMB12</strain>
    </source>
</reference>
<sequence>MMIVTRPSPYGEELVQLLEQAGIPALHFPLFTIETGAELSELSDKLSQLQEGDLVIAVSPQVINAIATLRIQLTFPTNLTYLAIGEKTAKLFETLTKTPVIYPKKDENSEALLALRSLRKVTNKRILILRGNHGRELLSSILSSRGADVSYCECYRRAPVDRDDYDFSGWENNTTIIITNIETLIRLDLLITSKQRLLCQLIVSSPRIANKAKQLGWHRIMLADSANNQILFKTITTVCHNVSN</sequence>
<name>A0A6G9IAL0_9GAMM</name>
<organism evidence="11 12">
    <name type="scientific">Zophobihabitans entericus</name>
    <dbReference type="NCBI Taxonomy" id="1635327"/>
    <lineage>
        <taxon>Bacteria</taxon>
        <taxon>Pseudomonadati</taxon>
        <taxon>Pseudomonadota</taxon>
        <taxon>Gammaproteobacteria</taxon>
        <taxon>Orbales</taxon>
        <taxon>Orbaceae</taxon>
        <taxon>Zophobihabitans</taxon>
    </lineage>
</organism>
<dbReference type="RefSeq" id="WP_166915880.1">
    <property type="nucleotide sequence ID" value="NZ_CP050253.1"/>
</dbReference>
<evidence type="ECO:0000256" key="1">
    <source>
        <dbReference type="ARBA" id="ARBA00004772"/>
    </source>
</evidence>
<dbReference type="UniPathway" id="UPA00251">
    <property type="reaction ID" value="UER00320"/>
</dbReference>
<keyword evidence="12" id="KW-1185">Reference proteome</keyword>
<dbReference type="AlphaFoldDB" id="A0A6G9IAL0"/>
<dbReference type="KEGG" id="orb:IPMB12_05880"/>
<evidence type="ECO:0000256" key="6">
    <source>
        <dbReference type="ARBA" id="ARBA00037589"/>
    </source>
</evidence>